<dbReference type="AlphaFoldDB" id="A0A150MLJ6"/>
<sequence length="53" mass="6109">MNPKYKIIPDLQAQDCLTIHPNTAKQKNISALKKWFLRFGIQALEIKLKISSI</sequence>
<reference evidence="1 2" key="1">
    <citation type="submission" date="2016-01" db="EMBL/GenBank/DDBJ databases">
        <title>Draft Genome Sequences of Seven Thermophilic Sporeformers Isolated from Foods.</title>
        <authorList>
            <person name="Berendsen E.M."/>
            <person name="Wells-Bennik M.H."/>
            <person name="Krawcyk A.O."/>
            <person name="De Jong A."/>
            <person name="Holsappel S."/>
            <person name="Eijlander R.T."/>
            <person name="Kuipers O.P."/>
        </authorList>
    </citation>
    <scope>NUCLEOTIDE SEQUENCE [LARGE SCALE GENOMIC DNA]</scope>
    <source>
        <strain evidence="1 2">B4110</strain>
    </source>
</reference>
<dbReference type="Proteomes" id="UP000075324">
    <property type="component" value="Unassembled WGS sequence"/>
</dbReference>
<comment type="caution">
    <text evidence="1">The sequence shown here is derived from an EMBL/GenBank/DDBJ whole genome shotgun (WGS) entry which is preliminary data.</text>
</comment>
<accession>A0A150MLJ6</accession>
<gene>
    <name evidence="1" type="ORF">B4110_1599</name>
</gene>
<name>A0A150MLJ6_9BACL</name>
<dbReference type="EMBL" id="LQYW01000143">
    <property type="protein sequence ID" value="KYD25185.1"/>
    <property type="molecule type" value="Genomic_DNA"/>
</dbReference>
<protein>
    <submittedName>
        <fullName evidence="1">Uncharacterized protein</fullName>
    </submittedName>
</protein>
<proteinExistence type="predicted"/>
<dbReference type="RefSeq" id="WP_160331320.1">
    <property type="nucleotide sequence ID" value="NZ_LQYW01000143.1"/>
</dbReference>
<organism evidence="1 2">
    <name type="scientific">Parageobacillus toebii</name>
    <dbReference type="NCBI Taxonomy" id="153151"/>
    <lineage>
        <taxon>Bacteria</taxon>
        <taxon>Bacillati</taxon>
        <taxon>Bacillota</taxon>
        <taxon>Bacilli</taxon>
        <taxon>Bacillales</taxon>
        <taxon>Anoxybacillaceae</taxon>
        <taxon>Parageobacillus</taxon>
    </lineage>
</organism>
<evidence type="ECO:0000313" key="2">
    <source>
        <dbReference type="Proteomes" id="UP000075324"/>
    </source>
</evidence>
<evidence type="ECO:0000313" key="1">
    <source>
        <dbReference type="EMBL" id="KYD25185.1"/>
    </source>
</evidence>